<dbReference type="InterPro" id="IPR009030">
    <property type="entry name" value="Growth_fac_rcpt_cys_sf"/>
</dbReference>
<accession>A0AAW1P2E6</accession>
<dbReference type="InterPro" id="IPR006212">
    <property type="entry name" value="Furin_repeat"/>
</dbReference>
<dbReference type="AlphaFoldDB" id="A0AAW1P2E6"/>
<proteinExistence type="predicted"/>
<feature type="compositionally biased region" description="Low complexity" evidence="1">
    <location>
        <begin position="127"/>
        <end position="141"/>
    </location>
</feature>
<evidence type="ECO:0000256" key="1">
    <source>
        <dbReference type="SAM" id="MobiDB-lite"/>
    </source>
</evidence>
<sequence length="336" mass="34318">MTNGYFTMHHKAGNSRLAAAGWARSGAVLVGLALITCGIKCIDANTAGKAVAACSQQLALYDQCGGDGVDCKGANCTDGPWPGSCCTDGTSCMSLSSTFWQCLVGPWSLDPVPSNSSAPLARRTTKPSNSSQNQPSGQASSDCSLAIPEYGQCGGQDNCPAGSGCDDSPWPGACCPLDWACIRGNAYYWQCVAGAATPQPTFSPVPSPTPASPDPPCSPGQQGCSTCTPNAMACQYCTGGHYLQDGTCIACGEGTFAFGGKASQCSPCRVEACGNCDRTNGLCYECQVGYMALQNAAGVVQCTECQAGSYAPRYAIQCTPCPGGCPTCSSPDGRCS</sequence>
<keyword evidence="3" id="KW-1185">Reference proteome</keyword>
<evidence type="ECO:0000313" key="3">
    <source>
        <dbReference type="Proteomes" id="UP001489004"/>
    </source>
</evidence>
<comment type="caution">
    <text evidence="2">The sequence shown here is derived from an EMBL/GenBank/DDBJ whole genome shotgun (WGS) entry which is preliminary data.</text>
</comment>
<evidence type="ECO:0000313" key="2">
    <source>
        <dbReference type="EMBL" id="KAK9804198.1"/>
    </source>
</evidence>
<name>A0AAW1P2E6_9CHLO</name>
<dbReference type="SMART" id="SM00261">
    <property type="entry name" value="FU"/>
    <property type="match status" value="2"/>
</dbReference>
<dbReference type="SUPFAM" id="SSF57184">
    <property type="entry name" value="Growth factor receptor domain"/>
    <property type="match status" value="1"/>
</dbReference>
<gene>
    <name evidence="2" type="ORF">WJX72_000854</name>
</gene>
<dbReference type="Proteomes" id="UP001489004">
    <property type="component" value="Unassembled WGS sequence"/>
</dbReference>
<feature type="region of interest" description="Disordered" evidence="1">
    <location>
        <begin position="114"/>
        <end position="142"/>
    </location>
</feature>
<organism evidence="2 3">
    <name type="scientific">[Myrmecia] bisecta</name>
    <dbReference type="NCBI Taxonomy" id="41462"/>
    <lineage>
        <taxon>Eukaryota</taxon>
        <taxon>Viridiplantae</taxon>
        <taxon>Chlorophyta</taxon>
        <taxon>core chlorophytes</taxon>
        <taxon>Trebouxiophyceae</taxon>
        <taxon>Trebouxiales</taxon>
        <taxon>Trebouxiaceae</taxon>
        <taxon>Myrmecia</taxon>
    </lineage>
</organism>
<dbReference type="Gene3D" id="2.10.220.10">
    <property type="entry name" value="Hormone Receptor, Insulin-like Growth Factor Receptor 1, Chain A, domain 2"/>
    <property type="match status" value="1"/>
</dbReference>
<reference evidence="2 3" key="1">
    <citation type="journal article" date="2024" name="Nat. Commun.">
        <title>Phylogenomics reveals the evolutionary origins of lichenization in chlorophyte algae.</title>
        <authorList>
            <person name="Puginier C."/>
            <person name="Libourel C."/>
            <person name="Otte J."/>
            <person name="Skaloud P."/>
            <person name="Haon M."/>
            <person name="Grisel S."/>
            <person name="Petersen M."/>
            <person name="Berrin J.G."/>
            <person name="Delaux P.M."/>
            <person name="Dal Grande F."/>
            <person name="Keller J."/>
        </authorList>
    </citation>
    <scope>NUCLEOTIDE SEQUENCE [LARGE SCALE GENOMIC DNA]</scope>
    <source>
        <strain evidence="2 3">SAG 2043</strain>
    </source>
</reference>
<protein>
    <submittedName>
        <fullName evidence="2">Uncharacterized protein</fullName>
    </submittedName>
</protein>
<dbReference type="EMBL" id="JALJOR010000018">
    <property type="protein sequence ID" value="KAK9804198.1"/>
    <property type="molecule type" value="Genomic_DNA"/>
</dbReference>